<dbReference type="OMA" id="HKRICIF"/>
<name>A0A1W2TRY4_ROSNE</name>
<feature type="domain" description="CMP/dCMP-type deaminase" evidence="2">
    <location>
        <begin position="39"/>
        <end position="144"/>
    </location>
</feature>
<dbReference type="AlphaFoldDB" id="A0A1W2TRY4"/>
<dbReference type="GO" id="GO:0006139">
    <property type="term" value="P:nucleobase-containing compound metabolic process"/>
    <property type="evidence" value="ECO:0007669"/>
    <property type="project" value="UniProtKB-ARBA"/>
</dbReference>
<feature type="region of interest" description="Disordered" evidence="1">
    <location>
        <begin position="84"/>
        <end position="108"/>
    </location>
</feature>
<keyword evidence="4" id="KW-1185">Reference proteome</keyword>
<dbReference type="Pfam" id="PF00383">
    <property type="entry name" value="dCMP_cyt_deam_1"/>
    <property type="match status" value="1"/>
</dbReference>
<evidence type="ECO:0000259" key="2">
    <source>
        <dbReference type="Pfam" id="PF00383"/>
    </source>
</evidence>
<evidence type="ECO:0000313" key="4">
    <source>
        <dbReference type="Proteomes" id="UP000054516"/>
    </source>
</evidence>
<dbReference type="Proteomes" id="UP000054516">
    <property type="component" value="Unassembled WGS sequence"/>
</dbReference>
<dbReference type="EMBL" id="DF977503">
    <property type="protein sequence ID" value="GAP91267.2"/>
    <property type="molecule type" value="Genomic_DNA"/>
</dbReference>
<feature type="compositionally biased region" description="Low complexity" evidence="1">
    <location>
        <begin position="89"/>
        <end position="108"/>
    </location>
</feature>
<evidence type="ECO:0000313" key="3">
    <source>
        <dbReference type="EMBL" id="GAP91267.2"/>
    </source>
</evidence>
<dbReference type="GO" id="GO:0003824">
    <property type="term" value="F:catalytic activity"/>
    <property type="evidence" value="ECO:0007669"/>
    <property type="project" value="InterPro"/>
</dbReference>
<evidence type="ECO:0000256" key="1">
    <source>
        <dbReference type="SAM" id="MobiDB-lite"/>
    </source>
</evidence>
<sequence length="280" mass="29172">MSGPAYDADPAALLKALLSTIEDRIIPLTARGVSSGSKVFGAAILSKHDLAPQTVATNDEAVSPLLHGEVNCIQQFYAQTSFPSPLPAGPTTTTTTPSPSTSTFTPTSMVVRRPSPRACVFLATHEPCSLCLSAIAWAGFDAVFHLFAHADSRDVFGIPHDIAILRGVFRVPAVPTTTTTTTGEDGSGGGGGGGGVSGGVVDEDLDARPLYNRRNAFFTIRSLDELVCEVAGRDGDGDGDAAAAAAMWAGEVERVKALYGPLSEAYQSRKDVVASASFWK</sequence>
<dbReference type="InterPro" id="IPR016193">
    <property type="entry name" value="Cytidine_deaminase-like"/>
</dbReference>
<accession>A0A1W2TRY4</accession>
<dbReference type="STRING" id="77044.A0A1W2TRY4"/>
<dbReference type="SUPFAM" id="SSF53927">
    <property type="entry name" value="Cytidine deaminase-like"/>
    <property type="match status" value="1"/>
</dbReference>
<dbReference type="OrthoDB" id="9980836at2759"/>
<organism evidence="3">
    <name type="scientific">Rosellinia necatrix</name>
    <name type="common">White root-rot fungus</name>
    <dbReference type="NCBI Taxonomy" id="77044"/>
    <lineage>
        <taxon>Eukaryota</taxon>
        <taxon>Fungi</taxon>
        <taxon>Dikarya</taxon>
        <taxon>Ascomycota</taxon>
        <taxon>Pezizomycotina</taxon>
        <taxon>Sordariomycetes</taxon>
        <taxon>Xylariomycetidae</taxon>
        <taxon>Xylariales</taxon>
        <taxon>Xylariaceae</taxon>
        <taxon>Rosellinia</taxon>
    </lineage>
</organism>
<dbReference type="Gene3D" id="3.40.140.10">
    <property type="entry name" value="Cytidine Deaminase, domain 2"/>
    <property type="match status" value="1"/>
</dbReference>
<protein>
    <submittedName>
        <fullName evidence="3">Putative cytidine deoxycytidylate deaminase family protein</fullName>
    </submittedName>
</protein>
<feature type="region of interest" description="Disordered" evidence="1">
    <location>
        <begin position="176"/>
        <end position="198"/>
    </location>
</feature>
<proteinExistence type="predicted"/>
<feature type="compositionally biased region" description="Gly residues" evidence="1">
    <location>
        <begin position="185"/>
        <end position="198"/>
    </location>
</feature>
<dbReference type="InterPro" id="IPR002125">
    <property type="entry name" value="CMP_dCMP_dom"/>
</dbReference>
<gene>
    <name evidence="3" type="ORF">SAMD00023353_5800410</name>
</gene>
<reference evidence="3" key="1">
    <citation type="submission" date="2016-03" db="EMBL/GenBank/DDBJ databases">
        <title>Draft genome sequence of Rosellinia necatrix.</title>
        <authorList>
            <person name="Kanematsu S."/>
        </authorList>
    </citation>
    <scope>NUCLEOTIDE SEQUENCE [LARGE SCALE GENOMIC DNA]</scope>
    <source>
        <strain evidence="3">W97</strain>
    </source>
</reference>